<organism evidence="2 3">
    <name type="scientific">Planosporangium mesophilum</name>
    <dbReference type="NCBI Taxonomy" id="689768"/>
    <lineage>
        <taxon>Bacteria</taxon>
        <taxon>Bacillati</taxon>
        <taxon>Actinomycetota</taxon>
        <taxon>Actinomycetes</taxon>
        <taxon>Micromonosporales</taxon>
        <taxon>Micromonosporaceae</taxon>
        <taxon>Planosporangium</taxon>
    </lineage>
</organism>
<keyword evidence="1" id="KW-0472">Membrane</keyword>
<evidence type="ECO:0000313" key="3">
    <source>
        <dbReference type="Proteomes" id="UP000599074"/>
    </source>
</evidence>
<protein>
    <submittedName>
        <fullName evidence="2">Uncharacterized protein</fullName>
    </submittedName>
</protein>
<proteinExistence type="predicted"/>
<keyword evidence="1" id="KW-1133">Transmembrane helix</keyword>
<feature type="transmembrane region" description="Helical" evidence="1">
    <location>
        <begin position="68"/>
        <end position="85"/>
    </location>
</feature>
<name>A0A8J3TFF0_9ACTN</name>
<sequence>MLQTVRVHPGQASMPDYIVEIDQAVVSRARVVTLRALVTSAWTGLAGGVLIVALTLATALAFRSGADFALLLMAIPGVILCADGGRRLATVRRLRKFWETAGVPPVAMRITADGLRLSLDAASDSVFLPWYAVAGFHLARWRGQRFLVLDLGPGVTATTPGVVGLDHPDIQRVLRRKVLGIKGIRFAVRTLRRPVEEIDQVLAYATNGRVRVYR</sequence>
<dbReference type="AlphaFoldDB" id="A0A8J3TFF0"/>
<comment type="caution">
    <text evidence="2">The sequence shown here is derived from an EMBL/GenBank/DDBJ whole genome shotgun (WGS) entry which is preliminary data.</text>
</comment>
<accession>A0A8J3TFF0</accession>
<keyword evidence="3" id="KW-1185">Reference proteome</keyword>
<evidence type="ECO:0000313" key="2">
    <source>
        <dbReference type="EMBL" id="GII24797.1"/>
    </source>
</evidence>
<gene>
    <name evidence="2" type="ORF">Pme01_43940</name>
</gene>
<evidence type="ECO:0000256" key="1">
    <source>
        <dbReference type="SAM" id="Phobius"/>
    </source>
</evidence>
<feature type="transmembrane region" description="Helical" evidence="1">
    <location>
        <begin position="37"/>
        <end position="62"/>
    </location>
</feature>
<keyword evidence="1" id="KW-0812">Transmembrane</keyword>
<dbReference type="EMBL" id="BOON01000041">
    <property type="protein sequence ID" value="GII24797.1"/>
    <property type="molecule type" value="Genomic_DNA"/>
</dbReference>
<reference evidence="2" key="1">
    <citation type="submission" date="2021-01" db="EMBL/GenBank/DDBJ databases">
        <title>Whole genome shotgun sequence of Planosporangium mesophilum NBRC 109066.</title>
        <authorList>
            <person name="Komaki H."/>
            <person name="Tamura T."/>
        </authorList>
    </citation>
    <scope>NUCLEOTIDE SEQUENCE</scope>
    <source>
        <strain evidence="2">NBRC 109066</strain>
    </source>
</reference>
<dbReference type="Proteomes" id="UP000599074">
    <property type="component" value="Unassembled WGS sequence"/>
</dbReference>